<organism evidence="3 4">
    <name type="scientific">Leifsonia tongyongensis</name>
    <dbReference type="NCBI Taxonomy" id="1268043"/>
    <lineage>
        <taxon>Bacteria</taxon>
        <taxon>Bacillati</taxon>
        <taxon>Actinomycetota</taxon>
        <taxon>Actinomycetes</taxon>
        <taxon>Micrococcales</taxon>
        <taxon>Microbacteriaceae</taxon>
        <taxon>Leifsonia</taxon>
    </lineage>
</organism>
<accession>A0A6L9XXL6</accession>
<feature type="transmembrane region" description="Helical" evidence="2">
    <location>
        <begin position="318"/>
        <end position="338"/>
    </location>
</feature>
<dbReference type="Proteomes" id="UP000474967">
    <property type="component" value="Unassembled WGS sequence"/>
</dbReference>
<reference evidence="3 4" key="1">
    <citation type="journal article" date="2014" name="J. Microbiol.">
        <title>Diaminobutyricibacter tongyongensis gen. nov., sp. nov. and Homoserinibacter gongjuensis gen. nov., sp. nov. belong to the family Microbacteriaceae.</title>
        <authorList>
            <person name="Kim S.J."/>
            <person name="Ahn J.H."/>
            <person name="Weon H.Y."/>
            <person name="Hamada M."/>
            <person name="Suzuki K."/>
            <person name="Kwon S.W."/>
        </authorList>
    </citation>
    <scope>NUCLEOTIDE SEQUENCE [LARGE SCALE GENOMIC DNA]</scope>
    <source>
        <strain evidence="3 4">NBRC 108724</strain>
    </source>
</reference>
<name>A0A6L9XXL6_9MICO</name>
<dbReference type="AlphaFoldDB" id="A0A6L9XXL6"/>
<keyword evidence="4" id="KW-1185">Reference proteome</keyword>
<keyword evidence="2" id="KW-0812">Transmembrane</keyword>
<feature type="transmembrane region" description="Helical" evidence="2">
    <location>
        <begin position="353"/>
        <end position="371"/>
    </location>
</feature>
<gene>
    <name evidence="3" type="ORF">G3T36_09800</name>
</gene>
<evidence type="ECO:0000256" key="2">
    <source>
        <dbReference type="SAM" id="Phobius"/>
    </source>
</evidence>
<dbReference type="InterPro" id="IPR036890">
    <property type="entry name" value="HATPase_C_sf"/>
</dbReference>
<comment type="caution">
    <text evidence="3">The sequence shown here is derived from an EMBL/GenBank/DDBJ whole genome shotgun (WGS) entry which is preliminary data.</text>
</comment>
<keyword evidence="2" id="KW-1133">Transmembrane helix</keyword>
<dbReference type="EMBL" id="JAAGWY010000002">
    <property type="protein sequence ID" value="NEN06169.1"/>
    <property type="molecule type" value="Genomic_DNA"/>
</dbReference>
<dbReference type="Gene3D" id="3.30.565.10">
    <property type="entry name" value="Histidine kinase-like ATPase, C-terminal domain"/>
    <property type="match status" value="1"/>
</dbReference>
<feature type="transmembrane region" description="Helical" evidence="2">
    <location>
        <begin position="265"/>
        <end position="282"/>
    </location>
</feature>
<dbReference type="RefSeq" id="WP_163289611.1">
    <property type="nucleotide sequence ID" value="NZ_JAAGWY010000002.1"/>
</dbReference>
<evidence type="ECO:0000313" key="3">
    <source>
        <dbReference type="EMBL" id="NEN06169.1"/>
    </source>
</evidence>
<feature type="transmembrane region" description="Helical" evidence="2">
    <location>
        <begin position="118"/>
        <end position="139"/>
    </location>
</feature>
<feature type="transmembrane region" description="Helical" evidence="2">
    <location>
        <begin position="288"/>
        <end position="311"/>
    </location>
</feature>
<proteinExistence type="predicted"/>
<protein>
    <submittedName>
        <fullName evidence="3">Uncharacterized protein</fullName>
    </submittedName>
</protein>
<evidence type="ECO:0000256" key="1">
    <source>
        <dbReference type="SAM" id="MobiDB-lite"/>
    </source>
</evidence>
<feature type="region of interest" description="Disordered" evidence="1">
    <location>
        <begin position="221"/>
        <end position="240"/>
    </location>
</feature>
<feature type="transmembrane region" description="Helical" evidence="2">
    <location>
        <begin position="48"/>
        <end position="68"/>
    </location>
</feature>
<sequence length="585" mass="62086">MTGRYPWIGRAFGDNAITVWSWLLTLPFAVTVMAGYEFLHVGRPPFRAFLIALSVHVLLGGVLLAARWTVLRPGRGRHRALTALLLFAAIGVVRPLLAVAIAAQTGLMATPGDVLSRATINVVSAVVLLPLIAVVVDILREHGEVQRRLIAARAAVEERRVDADRRVDVLRAEFTTTIAQRIDATMDTVGDGLGTADAALLLRRISDDVVRPMSHELFRDAETADADGSDAGDGPAGDATSAGIVRPVRLTERLRKVASGLQPDPPIVIALVYLVFVFPHLLTTYGAAVAVILTPVIGGIYLAGNAATYSIGSRIGNAAWRITAIVTCYTAVALLAALESSAALSAFGHSAQFYWAEVASYPFVAIVIAVIRSVSVQLHSDEDALAGSLRERVRVASRAQRRLADARLRMSHVLHSAVQAELIAASLGLRSGAGPERDASAVVTETVAGIKTDLLARIREEPAPARAGIEAILTLWGSALRIEVGVEDDVWELLDDDPARAASVVDALSEGLTNAVRHGRGTAVDLRIIHDAERDLVVVEVRSEGPLGESPSSDPGIGLDALRRSASAVSLRSDDEHVVLTVTVG</sequence>
<evidence type="ECO:0000313" key="4">
    <source>
        <dbReference type="Proteomes" id="UP000474967"/>
    </source>
</evidence>
<feature type="transmembrane region" description="Helical" evidence="2">
    <location>
        <begin position="12"/>
        <end position="36"/>
    </location>
</feature>
<feature type="transmembrane region" description="Helical" evidence="2">
    <location>
        <begin position="80"/>
        <end position="103"/>
    </location>
</feature>
<keyword evidence="2" id="KW-0472">Membrane</keyword>